<accession>U7V0P7</accession>
<sequence>MAVEDTNGNLTHSTDQRTGTTHFEYDKLGRVTKAGSELFAFDLCTISFQRNLEDKTGFVRDGSHLLQEIHSDGRYTYLNSYESLAQVRDGQPTKEKADTKSTTSTVSISASRVR</sequence>
<organism evidence="2 3">
    <name type="scientific">Rothia aeria F0184</name>
    <dbReference type="NCBI Taxonomy" id="888019"/>
    <lineage>
        <taxon>Bacteria</taxon>
        <taxon>Bacillati</taxon>
        <taxon>Actinomycetota</taxon>
        <taxon>Actinomycetes</taxon>
        <taxon>Micrococcales</taxon>
        <taxon>Micrococcaceae</taxon>
        <taxon>Rothia</taxon>
    </lineage>
</organism>
<feature type="region of interest" description="Disordered" evidence="1">
    <location>
        <begin position="1"/>
        <end position="21"/>
    </location>
</feature>
<dbReference type="InterPro" id="IPR006530">
    <property type="entry name" value="YD"/>
</dbReference>
<evidence type="ECO:0000313" key="2">
    <source>
        <dbReference type="EMBL" id="ERT65267.1"/>
    </source>
</evidence>
<dbReference type="InterPro" id="IPR031325">
    <property type="entry name" value="RHS_repeat"/>
</dbReference>
<dbReference type="EMBL" id="AXZG01000055">
    <property type="protein sequence ID" value="ERT65267.1"/>
    <property type="molecule type" value="Genomic_DNA"/>
</dbReference>
<protein>
    <recommendedName>
        <fullName evidence="4">RHS repeat protein</fullName>
    </recommendedName>
</protein>
<reference evidence="2 3" key="1">
    <citation type="submission" date="2013-08" db="EMBL/GenBank/DDBJ databases">
        <authorList>
            <person name="Weinstock G."/>
            <person name="Sodergren E."/>
            <person name="Wylie T."/>
            <person name="Fulton L."/>
            <person name="Fulton R."/>
            <person name="Fronick C."/>
            <person name="O'Laughlin M."/>
            <person name="Godfrey J."/>
            <person name="Miner T."/>
            <person name="Herter B."/>
            <person name="Appelbaum E."/>
            <person name="Cordes M."/>
            <person name="Lek S."/>
            <person name="Wollam A."/>
            <person name="Pepin K.H."/>
            <person name="Palsikar V.B."/>
            <person name="Mitreva M."/>
            <person name="Wilson R.K."/>
        </authorList>
    </citation>
    <scope>NUCLEOTIDE SEQUENCE [LARGE SCALE GENOMIC DNA]</scope>
    <source>
        <strain evidence="2 3">F0184</strain>
    </source>
</reference>
<dbReference type="HOGENOM" id="CLU_2119290_0_0_11"/>
<feature type="compositionally biased region" description="Polar residues" evidence="1">
    <location>
        <begin position="100"/>
        <end position="114"/>
    </location>
</feature>
<dbReference type="Pfam" id="PF05593">
    <property type="entry name" value="RHS_repeat"/>
    <property type="match status" value="1"/>
</dbReference>
<evidence type="ECO:0000256" key="1">
    <source>
        <dbReference type="SAM" id="MobiDB-lite"/>
    </source>
</evidence>
<evidence type="ECO:0000313" key="3">
    <source>
        <dbReference type="Proteomes" id="UP000017174"/>
    </source>
</evidence>
<dbReference type="AlphaFoldDB" id="U7V0P7"/>
<evidence type="ECO:0008006" key="4">
    <source>
        <dbReference type="Google" id="ProtNLM"/>
    </source>
</evidence>
<gene>
    <name evidence="2" type="ORF">HMPREF0742_02112</name>
</gene>
<feature type="region of interest" description="Disordered" evidence="1">
    <location>
        <begin position="87"/>
        <end position="114"/>
    </location>
</feature>
<name>U7V0P7_9MICC</name>
<dbReference type="Proteomes" id="UP000017174">
    <property type="component" value="Unassembled WGS sequence"/>
</dbReference>
<comment type="caution">
    <text evidence="2">The sequence shown here is derived from an EMBL/GenBank/DDBJ whole genome shotgun (WGS) entry which is preliminary data.</text>
</comment>
<proteinExistence type="predicted"/>
<dbReference type="NCBIfam" id="TIGR01643">
    <property type="entry name" value="YD_repeat_2x"/>
    <property type="match status" value="1"/>
</dbReference>